<feature type="transmembrane region" description="Helical" evidence="15">
    <location>
        <begin position="187"/>
        <end position="207"/>
    </location>
</feature>
<comment type="similarity">
    <text evidence="13">Belongs to the monovalent cation:proton antiporter 1 (CPA1) transporter (TC 2.A.36) family.</text>
</comment>
<feature type="region of interest" description="Disordered" evidence="14">
    <location>
        <begin position="696"/>
        <end position="740"/>
    </location>
</feature>
<evidence type="ECO:0000256" key="13">
    <source>
        <dbReference type="RuleBase" id="RU003722"/>
    </source>
</evidence>
<keyword evidence="12 13" id="KW-0739">Sodium transport</keyword>
<feature type="transmembrane region" description="Helical" evidence="15">
    <location>
        <begin position="414"/>
        <end position="438"/>
    </location>
</feature>
<name>A0A8K0A7F6_BRALA</name>
<keyword evidence="7" id="KW-0967">Endosome</keyword>
<dbReference type="GO" id="GO:0015386">
    <property type="term" value="F:potassium:proton antiporter activity"/>
    <property type="evidence" value="ECO:0007669"/>
    <property type="project" value="TreeGrafter"/>
</dbReference>
<dbReference type="GO" id="GO:0098719">
    <property type="term" value="P:sodium ion import across plasma membrane"/>
    <property type="evidence" value="ECO:0007669"/>
    <property type="project" value="TreeGrafter"/>
</dbReference>
<keyword evidence="16" id="KW-0732">Signal</keyword>
<dbReference type="PRINTS" id="PR01087">
    <property type="entry name" value="NAHEXCHNGR3"/>
</dbReference>
<feature type="domain" description="Cation/H+ exchanger transmembrane" evidence="17">
    <location>
        <begin position="106"/>
        <end position="505"/>
    </location>
</feature>
<evidence type="ECO:0000256" key="14">
    <source>
        <dbReference type="SAM" id="MobiDB-lite"/>
    </source>
</evidence>
<organism evidence="18 19">
    <name type="scientific">Branchiostoma lanceolatum</name>
    <name type="common">Common lancelet</name>
    <name type="synonym">Amphioxus lanceolatum</name>
    <dbReference type="NCBI Taxonomy" id="7740"/>
    <lineage>
        <taxon>Eukaryota</taxon>
        <taxon>Metazoa</taxon>
        <taxon>Chordata</taxon>
        <taxon>Cephalochordata</taxon>
        <taxon>Leptocardii</taxon>
        <taxon>Amphioxiformes</taxon>
        <taxon>Branchiostomatidae</taxon>
        <taxon>Branchiostoma</taxon>
    </lineage>
</organism>
<dbReference type="InterPro" id="IPR018410">
    <property type="entry name" value="Na/H_exchanger_3/5"/>
</dbReference>
<evidence type="ECO:0000256" key="12">
    <source>
        <dbReference type="ARBA" id="ARBA00023201"/>
    </source>
</evidence>
<keyword evidence="8 15" id="KW-1133">Transmembrane helix</keyword>
<feature type="compositionally biased region" description="Polar residues" evidence="14">
    <location>
        <begin position="49"/>
        <end position="58"/>
    </location>
</feature>
<feature type="region of interest" description="Disordered" evidence="14">
    <location>
        <begin position="830"/>
        <end position="963"/>
    </location>
</feature>
<dbReference type="Gene3D" id="6.10.140.1330">
    <property type="match status" value="1"/>
</dbReference>
<evidence type="ECO:0000256" key="4">
    <source>
        <dbReference type="ARBA" id="ARBA00022449"/>
    </source>
</evidence>
<sequence>MEWRITKLYKSLILVLGLLLLVVGTQCQTTQQGSMVGTTVHTVHTTHGPQPTSESHATSSDRRCTEHGEAETNGHSAHEETLTRYQVATFNFNHVMSPYAIALWVVLASIAKIGFHLSNKVSKIVPESCLLVVLGLIVGAILFLTKQEENVHTLSADTFFLYLLPPIVVEAGYFMPNRAFFDNIASILTYAVIGTLWNTLGISMSLYGCAQLGWLGSASDISLLRCLLFGSLISAVDPVAVLAVFEEVHVNELLHITVFGESLLNDAVTVVLYHMFEAYNQIGEDNIIAIDVVAGCASFFIVGLGGVLIGVIFGVITSFITRFTDHVRVIEPLFVFVFSYLSYLTAEMFHLSGIMAAVFCGITMKNYVEANISQKSHTTIKYSMKMLSNVSETVIFMFLGLSTVNSYHDWNTGFVLLTLLFCLFYRGIGILVLTWVLNRYRMTKYTGVDQFVMAYGGLRGAVAFSLVFLLDERHFPEKKAMITATICVIYFTVFIQGITIKPLVNLLHVKRSAKHKPSMTEQINERLIDHMMAAIEDITGHHGHHYWRDRFEYLDNHYVKKVLVRNYREAIQEKEILDVHRKLNEKDAQDMLKRNVSFAASLHEMVLSGQMHIDSVGRLLRNETSSCNLQENPSDTCLDMQAITAEYSGKDVDDAELHHLLQENMYHTRKRHKTFTGKHMLPEDKQNEEVFRRNVRHHRHRHHRHQRKNGRNGLRMKKSSSGDHLMPPQPHGRPRRNVSWSDEKNKALVQTNAAPVDLVITASADDDDEDDDDLGITFTAKKEPKPYDNMDAPRAVPKPTVAEEALPWRSGVAEEALPWRSGVVEVEAPRAVPDQGLFEDNSQPCWTLPSSPTPSAPPSFPPSPDQAPWMVPEPPWFSKQESVHPSDRREEEEPMLPKSRQQQSNKSDPEEVPLLPHGKKNPSPPKGGAKKTILPNQVEIEMPNSPSLRTKQDDEITEKESCV</sequence>
<dbReference type="GO" id="GO:0015385">
    <property type="term" value="F:sodium:proton antiporter activity"/>
    <property type="evidence" value="ECO:0007669"/>
    <property type="project" value="InterPro"/>
</dbReference>
<dbReference type="PRINTS" id="PR01084">
    <property type="entry name" value="NAHEXCHNGR"/>
</dbReference>
<keyword evidence="4 13" id="KW-0050">Antiport</keyword>
<feature type="chain" id="PRO_5035470864" description="Sodium/hydrogen exchanger" evidence="16">
    <location>
        <begin position="28"/>
        <end position="963"/>
    </location>
</feature>
<feature type="compositionally biased region" description="Basic and acidic residues" evidence="14">
    <location>
        <begin position="881"/>
        <end position="891"/>
    </location>
</feature>
<accession>A0A8K0A7F6</accession>
<feature type="transmembrane region" description="Helical" evidence="15">
    <location>
        <begin position="349"/>
        <end position="368"/>
    </location>
</feature>
<proteinExistence type="inferred from homology"/>
<evidence type="ECO:0000256" key="11">
    <source>
        <dbReference type="ARBA" id="ARBA00023136"/>
    </source>
</evidence>
<dbReference type="OrthoDB" id="196264at2759"/>
<protein>
    <recommendedName>
        <fullName evidence="13">Sodium/hydrogen exchanger</fullName>
    </recommendedName>
</protein>
<evidence type="ECO:0000259" key="17">
    <source>
        <dbReference type="Pfam" id="PF00999"/>
    </source>
</evidence>
<evidence type="ECO:0000256" key="16">
    <source>
        <dbReference type="SAM" id="SignalP"/>
    </source>
</evidence>
<dbReference type="Pfam" id="PF00999">
    <property type="entry name" value="Na_H_Exchanger"/>
    <property type="match status" value="1"/>
</dbReference>
<reference evidence="18" key="1">
    <citation type="submission" date="2022-01" db="EMBL/GenBank/DDBJ databases">
        <authorList>
            <person name="Braso-Vives M."/>
        </authorList>
    </citation>
    <scope>NUCLEOTIDE SEQUENCE</scope>
</reference>
<evidence type="ECO:0000256" key="2">
    <source>
        <dbReference type="ARBA" id="ARBA00004651"/>
    </source>
</evidence>
<keyword evidence="11 15" id="KW-0472">Membrane</keyword>
<dbReference type="PANTHER" id="PTHR10110">
    <property type="entry name" value="SODIUM/HYDROGEN EXCHANGER"/>
    <property type="match status" value="1"/>
</dbReference>
<dbReference type="GO" id="GO:0051453">
    <property type="term" value="P:regulation of intracellular pH"/>
    <property type="evidence" value="ECO:0007669"/>
    <property type="project" value="TreeGrafter"/>
</dbReference>
<keyword evidence="19" id="KW-1185">Reference proteome</keyword>
<dbReference type="GO" id="GO:0005886">
    <property type="term" value="C:plasma membrane"/>
    <property type="evidence" value="ECO:0007669"/>
    <property type="project" value="UniProtKB-SubCell"/>
</dbReference>
<evidence type="ECO:0000256" key="9">
    <source>
        <dbReference type="ARBA" id="ARBA00023053"/>
    </source>
</evidence>
<evidence type="ECO:0000256" key="5">
    <source>
        <dbReference type="ARBA" id="ARBA00022475"/>
    </source>
</evidence>
<dbReference type="InterPro" id="IPR006153">
    <property type="entry name" value="Cation/H_exchanger_TM"/>
</dbReference>
<feature type="transmembrane region" description="Helical" evidence="15">
    <location>
        <begin position="227"/>
        <end position="245"/>
    </location>
</feature>
<keyword evidence="5" id="KW-1003">Cell membrane</keyword>
<evidence type="ECO:0000256" key="8">
    <source>
        <dbReference type="ARBA" id="ARBA00022989"/>
    </source>
</evidence>
<evidence type="ECO:0000256" key="15">
    <source>
        <dbReference type="SAM" id="Phobius"/>
    </source>
</evidence>
<dbReference type="InterPro" id="IPR018422">
    <property type="entry name" value="Cation/H_exchanger_CPA1"/>
</dbReference>
<feature type="compositionally biased region" description="Pro residues" evidence="14">
    <location>
        <begin position="851"/>
        <end position="875"/>
    </location>
</feature>
<dbReference type="EMBL" id="OV696692">
    <property type="protein sequence ID" value="CAH1269190.1"/>
    <property type="molecule type" value="Genomic_DNA"/>
</dbReference>
<dbReference type="InterPro" id="IPR004709">
    <property type="entry name" value="NaH_exchanger"/>
</dbReference>
<evidence type="ECO:0000256" key="10">
    <source>
        <dbReference type="ARBA" id="ARBA00023065"/>
    </source>
</evidence>
<keyword evidence="9" id="KW-0915">Sodium</keyword>
<feature type="transmembrane region" description="Helical" evidence="15">
    <location>
        <begin position="482"/>
        <end position="504"/>
    </location>
</feature>
<feature type="compositionally biased region" description="Basic and acidic residues" evidence="14">
    <location>
        <begin position="59"/>
        <end position="77"/>
    </location>
</feature>
<keyword evidence="10 13" id="KW-0406">Ion transport</keyword>
<dbReference type="GO" id="GO:0055038">
    <property type="term" value="C:recycling endosome membrane"/>
    <property type="evidence" value="ECO:0007669"/>
    <property type="project" value="UniProtKB-SubCell"/>
</dbReference>
<evidence type="ECO:0000313" key="18">
    <source>
        <dbReference type="EMBL" id="CAH1269190.1"/>
    </source>
</evidence>
<feature type="compositionally biased region" description="Basic residues" evidence="14">
    <location>
        <begin position="696"/>
        <end position="718"/>
    </location>
</feature>
<feature type="transmembrane region" description="Helical" evidence="15">
    <location>
        <begin position="450"/>
        <end position="470"/>
    </location>
</feature>
<dbReference type="Proteomes" id="UP000838412">
    <property type="component" value="Chromosome 7"/>
</dbReference>
<evidence type="ECO:0000313" key="19">
    <source>
        <dbReference type="Proteomes" id="UP000838412"/>
    </source>
</evidence>
<feature type="signal peptide" evidence="16">
    <location>
        <begin position="1"/>
        <end position="27"/>
    </location>
</feature>
<gene>
    <name evidence="18" type="primary">SLC9A2</name>
    <name evidence="18" type="ORF">BLAG_LOCUS21911</name>
</gene>
<dbReference type="NCBIfam" id="TIGR00840">
    <property type="entry name" value="b_cpa1"/>
    <property type="match status" value="1"/>
</dbReference>
<feature type="region of interest" description="Disordered" evidence="14">
    <location>
        <begin position="42"/>
        <end position="77"/>
    </location>
</feature>
<evidence type="ECO:0000256" key="6">
    <source>
        <dbReference type="ARBA" id="ARBA00022692"/>
    </source>
</evidence>
<evidence type="ECO:0000256" key="7">
    <source>
        <dbReference type="ARBA" id="ARBA00022753"/>
    </source>
</evidence>
<feature type="transmembrane region" description="Helical" evidence="15">
    <location>
        <begin position="159"/>
        <end position="175"/>
    </location>
</feature>
<feature type="compositionally biased region" description="Basic and acidic residues" evidence="14">
    <location>
        <begin position="950"/>
        <end position="963"/>
    </location>
</feature>
<dbReference type="AlphaFoldDB" id="A0A8K0A7F6"/>
<keyword evidence="3 13" id="KW-0813">Transport</keyword>
<dbReference type="PANTHER" id="PTHR10110:SF98">
    <property type="entry name" value="SODIUM_HYDROGEN EXCHANGER"/>
    <property type="match status" value="1"/>
</dbReference>
<feature type="transmembrane region" description="Helical" evidence="15">
    <location>
        <begin position="129"/>
        <end position="147"/>
    </location>
</feature>
<comment type="subcellular location">
    <subcellularLocation>
        <location evidence="2">Cell membrane</location>
        <topology evidence="2">Multi-pass membrane protein</topology>
    </subcellularLocation>
    <subcellularLocation>
        <location evidence="1">Recycling endosome membrane</location>
        <topology evidence="1">Multi-pass membrane protein</topology>
    </subcellularLocation>
</comment>
<evidence type="ECO:0000256" key="1">
    <source>
        <dbReference type="ARBA" id="ARBA00004195"/>
    </source>
</evidence>
<evidence type="ECO:0000256" key="3">
    <source>
        <dbReference type="ARBA" id="ARBA00022448"/>
    </source>
</evidence>
<feature type="transmembrane region" description="Helical" evidence="15">
    <location>
        <begin position="288"/>
        <end position="315"/>
    </location>
</feature>
<keyword evidence="6 13" id="KW-0812">Transmembrane</keyword>
<feature type="transmembrane region" description="Helical" evidence="15">
    <location>
        <begin position="99"/>
        <end position="117"/>
    </location>
</feature>